<evidence type="ECO:0000313" key="2">
    <source>
        <dbReference type="Proteomes" id="UP000664844"/>
    </source>
</evidence>
<dbReference type="EMBL" id="JAFLQW010000182">
    <property type="protein sequence ID" value="MBO0348762.1"/>
    <property type="molecule type" value="Genomic_DNA"/>
</dbReference>
<name>A0ABS3FQY1_9CYAN</name>
<protein>
    <submittedName>
        <fullName evidence="1">Uncharacterized protein</fullName>
    </submittedName>
</protein>
<comment type="caution">
    <text evidence="1">The sequence shown here is derived from an EMBL/GenBank/DDBJ whole genome shotgun (WGS) entry which is preliminary data.</text>
</comment>
<keyword evidence="2" id="KW-1185">Reference proteome</keyword>
<dbReference type="RefSeq" id="WP_207087302.1">
    <property type="nucleotide sequence ID" value="NZ_JAFLQW010000182.1"/>
</dbReference>
<sequence length="64" mass="7275">MLALLMADAYLMSAVGRKMLALLRQESGFRRSVLHLKRYQVSGTGFLKPFCWFIALVRSPSQNV</sequence>
<evidence type="ECO:0000313" key="1">
    <source>
        <dbReference type="EMBL" id="MBO0348762.1"/>
    </source>
</evidence>
<accession>A0ABS3FQY1</accession>
<organism evidence="1 2">
    <name type="scientific">Phormidium pseudopriestleyi FRX01</name>
    <dbReference type="NCBI Taxonomy" id="1759528"/>
    <lineage>
        <taxon>Bacteria</taxon>
        <taxon>Bacillati</taxon>
        <taxon>Cyanobacteriota</taxon>
        <taxon>Cyanophyceae</taxon>
        <taxon>Oscillatoriophycideae</taxon>
        <taxon>Oscillatoriales</taxon>
        <taxon>Oscillatoriaceae</taxon>
        <taxon>Phormidium</taxon>
    </lineage>
</organism>
<reference evidence="1 2" key="1">
    <citation type="submission" date="2021-03" db="EMBL/GenBank/DDBJ databases">
        <title>Metabolic Capacity of the Antarctic Cyanobacterium Phormidium pseudopriestleyi that Sustains Oxygenic Photosynthesis in the Presence of Hydrogen Sulfide.</title>
        <authorList>
            <person name="Lumian J.E."/>
            <person name="Jungblut A.D."/>
            <person name="Dillon M.L."/>
            <person name="Hawes I."/>
            <person name="Doran P.T."/>
            <person name="Mackey T.J."/>
            <person name="Dick G.J."/>
            <person name="Grettenberger C.L."/>
            <person name="Sumner D.Y."/>
        </authorList>
    </citation>
    <scope>NUCLEOTIDE SEQUENCE [LARGE SCALE GENOMIC DNA]</scope>
    <source>
        <strain evidence="1 2">FRX01</strain>
    </source>
</reference>
<gene>
    <name evidence="1" type="ORF">J0895_06530</name>
</gene>
<dbReference type="Proteomes" id="UP000664844">
    <property type="component" value="Unassembled WGS sequence"/>
</dbReference>
<proteinExistence type="predicted"/>